<organism evidence="2 3">
    <name type="scientific">Stegodyphus mimosarum</name>
    <name type="common">African social velvet spider</name>
    <dbReference type="NCBI Taxonomy" id="407821"/>
    <lineage>
        <taxon>Eukaryota</taxon>
        <taxon>Metazoa</taxon>
        <taxon>Ecdysozoa</taxon>
        <taxon>Arthropoda</taxon>
        <taxon>Chelicerata</taxon>
        <taxon>Arachnida</taxon>
        <taxon>Araneae</taxon>
        <taxon>Araneomorphae</taxon>
        <taxon>Entelegynae</taxon>
        <taxon>Eresoidea</taxon>
        <taxon>Eresidae</taxon>
        <taxon>Stegodyphus</taxon>
    </lineage>
</organism>
<evidence type="ECO:0000259" key="1">
    <source>
        <dbReference type="PROSITE" id="PS50010"/>
    </source>
</evidence>
<keyword evidence="3" id="KW-1185">Reference proteome</keyword>
<dbReference type="GO" id="GO:0005085">
    <property type="term" value="F:guanyl-nucleotide exchange factor activity"/>
    <property type="evidence" value="ECO:0007669"/>
    <property type="project" value="InterPro"/>
</dbReference>
<dbReference type="STRING" id="407821.A0A087TEC5"/>
<dbReference type="SUPFAM" id="SSF48065">
    <property type="entry name" value="DBL homology domain (DH-domain)"/>
    <property type="match status" value="1"/>
</dbReference>
<accession>A0A087TEC5</accession>
<protein>
    <submittedName>
        <fullName evidence="2">Rho guanine nucleotide exchange factor 7</fullName>
    </submittedName>
</protein>
<dbReference type="PROSITE" id="PS50010">
    <property type="entry name" value="DH_2"/>
    <property type="match status" value="1"/>
</dbReference>
<proteinExistence type="predicted"/>
<sequence>MEDVCACSRALLNMLEDVKRAAAKVQRIGGVFIQIAPLMKKIHLKYCSEHPKAVSVIEKHKDALEKFMEEHGANPPGILTLTTGLSRPFRRLEKYPALLQELQRHTQENHIDRGDTQRAVSVYRDIATVCSTVRRQKEMELELMTGNIRGWEGEAIHTLGSIVQMGPVVFLTEDSKKNDRYLVLFPETLVILSISPRMSAFVY</sequence>
<dbReference type="GO" id="GO:0005737">
    <property type="term" value="C:cytoplasm"/>
    <property type="evidence" value="ECO:0007669"/>
    <property type="project" value="TreeGrafter"/>
</dbReference>
<dbReference type="Gene3D" id="2.30.29.30">
    <property type="entry name" value="Pleckstrin-homology domain (PH domain)/Phosphotyrosine-binding domain (PTB)"/>
    <property type="match status" value="1"/>
</dbReference>
<dbReference type="EMBL" id="KK114838">
    <property type="protein sequence ID" value="KFM63464.1"/>
    <property type="molecule type" value="Genomic_DNA"/>
</dbReference>
<feature type="non-terminal residue" evidence="2">
    <location>
        <position position="203"/>
    </location>
</feature>
<dbReference type="SUPFAM" id="SSF50729">
    <property type="entry name" value="PH domain-like"/>
    <property type="match status" value="1"/>
</dbReference>
<dbReference type="SMART" id="SM00325">
    <property type="entry name" value="RhoGEF"/>
    <property type="match status" value="1"/>
</dbReference>
<dbReference type="InterPro" id="IPR000219">
    <property type="entry name" value="DH_dom"/>
</dbReference>
<dbReference type="Proteomes" id="UP000054359">
    <property type="component" value="Unassembled WGS sequence"/>
</dbReference>
<dbReference type="OrthoDB" id="443981at2759"/>
<reference evidence="2 3" key="1">
    <citation type="submission" date="2013-11" db="EMBL/GenBank/DDBJ databases">
        <title>Genome sequencing of Stegodyphus mimosarum.</title>
        <authorList>
            <person name="Bechsgaard J."/>
        </authorList>
    </citation>
    <scope>NUCLEOTIDE SEQUENCE [LARGE SCALE GENOMIC DNA]</scope>
</reference>
<dbReference type="PANTHER" id="PTHR46026:SF1">
    <property type="entry name" value="RHO-TYPE GUANINE NUCLEOTIDE EXCHANGE FACTOR, ISOFORM F"/>
    <property type="match status" value="1"/>
</dbReference>
<dbReference type="PANTHER" id="PTHR46026">
    <property type="entry name" value="RHO-TYPE GUANINE NUCLEOTIDE EXCHANGE FACTOR, ISOFORM F"/>
    <property type="match status" value="1"/>
</dbReference>
<dbReference type="Pfam" id="PF00621">
    <property type="entry name" value="RhoGEF"/>
    <property type="match status" value="1"/>
</dbReference>
<gene>
    <name evidence="2" type="ORF">X975_21359</name>
</gene>
<dbReference type="InterPro" id="IPR011993">
    <property type="entry name" value="PH-like_dom_sf"/>
</dbReference>
<evidence type="ECO:0000313" key="2">
    <source>
        <dbReference type="EMBL" id="KFM63464.1"/>
    </source>
</evidence>
<evidence type="ECO:0000313" key="3">
    <source>
        <dbReference type="Proteomes" id="UP000054359"/>
    </source>
</evidence>
<feature type="domain" description="DH" evidence="1">
    <location>
        <begin position="1"/>
        <end position="133"/>
    </location>
</feature>
<name>A0A087TEC5_STEMI</name>
<dbReference type="Gene3D" id="1.20.900.10">
    <property type="entry name" value="Dbl homology (DH) domain"/>
    <property type="match status" value="1"/>
</dbReference>
<dbReference type="InterPro" id="IPR035899">
    <property type="entry name" value="DBL_dom_sf"/>
</dbReference>
<dbReference type="AlphaFoldDB" id="A0A087TEC5"/>